<protein>
    <recommendedName>
        <fullName evidence="5">Pectinesterase inhibitor domain-containing protein</fullName>
    </recommendedName>
</protein>
<dbReference type="PANTHER" id="PTHR36710:SF4">
    <property type="entry name" value="PLANT INVERTASE_PECTIN METHYLESTERASE INHIBITOR SUPERFAMILY PROTEIN"/>
    <property type="match status" value="1"/>
</dbReference>
<dbReference type="InterPro" id="IPR052421">
    <property type="entry name" value="PCW_Enzyme_Inhibitor"/>
</dbReference>
<feature type="domain" description="Pectinesterase inhibitor" evidence="5">
    <location>
        <begin position="56"/>
        <end position="186"/>
    </location>
</feature>
<dbReference type="AlphaFoldDB" id="A0AAW2D9I8"/>
<comment type="similarity">
    <text evidence="3">Belongs to the PMEI family.</text>
</comment>
<evidence type="ECO:0000256" key="2">
    <source>
        <dbReference type="ARBA" id="ARBA00023157"/>
    </source>
</evidence>
<dbReference type="InterPro" id="IPR034086">
    <property type="entry name" value="PMEI_plant"/>
</dbReference>
<dbReference type="EMBL" id="JAZDWU010000003">
    <property type="protein sequence ID" value="KAL0006784.1"/>
    <property type="molecule type" value="Genomic_DNA"/>
</dbReference>
<feature type="transmembrane region" description="Helical" evidence="4">
    <location>
        <begin position="30"/>
        <end position="47"/>
    </location>
</feature>
<dbReference type="NCBIfam" id="TIGR01614">
    <property type="entry name" value="PME_inhib"/>
    <property type="match status" value="1"/>
</dbReference>
<dbReference type="Pfam" id="PF04043">
    <property type="entry name" value="PMEI"/>
    <property type="match status" value="1"/>
</dbReference>
<proteinExistence type="inferred from homology"/>
<name>A0AAW2D9I8_9ROSI</name>
<evidence type="ECO:0000259" key="5">
    <source>
        <dbReference type="SMART" id="SM00856"/>
    </source>
</evidence>
<keyword evidence="2" id="KW-1015">Disulfide bond</keyword>
<keyword evidence="7" id="KW-1185">Reference proteome</keyword>
<keyword evidence="4" id="KW-1133">Transmembrane helix</keyword>
<dbReference type="GO" id="GO:0046910">
    <property type="term" value="F:pectinesterase inhibitor activity"/>
    <property type="evidence" value="ECO:0007669"/>
    <property type="project" value="InterPro"/>
</dbReference>
<evidence type="ECO:0000256" key="4">
    <source>
        <dbReference type="SAM" id="Phobius"/>
    </source>
</evidence>
<keyword evidence="4" id="KW-0812">Transmembrane</keyword>
<organism evidence="6 7">
    <name type="scientific">Lithocarpus litseifolius</name>
    <dbReference type="NCBI Taxonomy" id="425828"/>
    <lineage>
        <taxon>Eukaryota</taxon>
        <taxon>Viridiplantae</taxon>
        <taxon>Streptophyta</taxon>
        <taxon>Embryophyta</taxon>
        <taxon>Tracheophyta</taxon>
        <taxon>Spermatophyta</taxon>
        <taxon>Magnoliopsida</taxon>
        <taxon>eudicotyledons</taxon>
        <taxon>Gunneridae</taxon>
        <taxon>Pentapetalae</taxon>
        <taxon>rosids</taxon>
        <taxon>fabids</taxon>
        <taxon>Fagales</taxon>
        <taxon>Fagaceae</taxon>
        <taxon>Lithocarpus</taxon>
    </lineage>
</organism>
<dbReference type="Gene3D" id="1.20.140.40">
    <property type="entry name" value="Invertase/pectin methylesterase inhibitor family protein"/>
    <property type="match status" value="1"/>
</dbReference>
<reference evidence="6 7" key="1">
    <citation type="submission" date="2024-01" db="EMBL/GenBank/DDBJ databases">
        <title>A telomere-to-telomere, gap-free genome of sweet tea (Lithocarpus litseifolius).</title>
        <authorList>
            <person name="Zhou J."/>
        </authorList>
    </citation>
    <scope>NUCLEOTIDE SEQUENCE [LARGE SCALE GENOMIC DNA]</scope>
    <source>
        <strain evidence="6">Zhou-2022a</strain>
        <tissue evidence="6">Leaf</tissue>
    </source>
</reference>
<dbReference type="InterPro" id="IPR035513">
    <property type="entry name" value="Invertase/methylesterase_inhib"/>
</dbReference>
<dbReference type="CDD" id="cd15797">
    <property type="entry name" value="PMEI"/>
    <property type="match status" value="1"/>
</dbReference>
<keyword evidence="1" id="KW-0732">Signal</keyword>
<dbReference type="InterPro" id="IPR006501">
    <property type="entry name" value="Pectinesterase_inhib_dom"/>
</dbReference>
<comment type="caution">
    <text evidence="6">The sequence shown here is derived from an EMBL/GenBank/DDBJ whole genome shotgun (WGS) entry which is preliminary data.</text>
</comment>
<dbReference type="Proteomes" id="UP001459277">
    <property type="component" value="Unassembled WGS sequence"/>
</dbReference>
<evidence type="ECO:0000256" key="3">
    <source>
        <dbReference type="ARBA" id="ARBA00038471"/>
    </source>
</evidence>
<gene>
    <name evidence="6" type="ORF">SO802_008286</name>
</gene>
<dbReference type="SUPFAM" id="SSF101148">
    <property type="entry name" value="Plant invertase/pectin methylesterase inhibitor"/>
    <property type="match status" value="1"/>
</dbReference>
<evidence type="ECO:0000313" key="6">
    <source>
        <dbReference type="EMBL" id="KAL0006784.1"/>
    </source>
</evidence>
<accession>A0AAW2D9I8</accession>
<sequence length="186" mass="20761">MYKYRFLVINFDRNTIILKKSNSTKWPPTFVLPLLLSLILAILLIFLTNAQLSVKVSENVLKPICSVHEGPPFCLKALKSNPPTPLVDLVGLVNISMHFKDVAANKTFAHISSLVNKTTNPNLKASYEVCLKFYDSIFGNQEEAKTAFKARDYFSVKSLSYSCLSATEYCGNELTTNASPCPTTRE</sequence>
<evidence type="ECO:0000313" key="7">
    <source>
        <dbReference type="Proteomes" id="UP001459277"/>
    </source>
</evidence>
<evidence type="ECO:0000256" key="1">
    <source>
        <dbReference type="ARBA" id="ARBA00022729"/>
    </source>
</evidence>
<dbReference type="SMART" id="SM00856">
    <property type="entry name" value="PMEI"/>
    <property type="match status" value="1"/>
</dbReference>
<keyword evidence="4" id="KW-0472">Membrane</keyword>
<dbReference type="PANTHER" id="PTHR36710">
    <property type="entry name" value="PECTINESTERASE INHIBITOR-LIKE"/>
    <property type="match status" value="1"/>
</dbReference>